<sequence>MITTLRIVVLCLLSTPTFGQTLRPNVKSLVDSIIQYDKLDDIYIDYSAITSERYRYRRLNLLTEISSSKELLELTANKSSVIKCVAFQSLCSKDSIDIIPIVTSHLYDTSLVRLKLGCIGLQQMIGDYFLLAFYYYLSTKSSSYFMNNHSRLANIDSLLLYDPKMRLAIKEEKIKRINSDPKYYDRIRDIAINERIPVSVLALAKYKKQKDKEIIKSYLSEEKTQYYAIWAVREFPDTTFYPLLVKLFNKKWRERHYNYAKWRILYQALAQYPNEKTLELFDKTINARNKFKQETLGRYLTIAITKYPNTLFDKYQNKVMIDPFHKDSLVEEANIED</sequence>
<evidence type="ECO:0000313" key="2">
    <source>
        <dbReference type="Proteomes" id="UP001225761"/>
    </source>
</evidence>
<name>A0ABT6Z9F3_9BACT</name>
<comment type="caution">
    <text evidence="1">The sequence shown here is derived from an EMBL/GenBank/DDBJ whole genome shotgun (WGS) entry which is preliminary data.</text>
</comment>
<dbReference type="EMBL" id="JASHIE010000027">
    <property type="protein sequence ID" value="MDI9877760.1"/>
    <property type="molecule type" value="Genomic_DNA"/>
</dbReference>
<organism evidence="1 2">
    <name type="scientific">Flectobacillus rivi</name>
    <dbReference type="NCBI Taxonomy" id="2984209"/>
    <lineage>
        <taxon>Bacteria</taxon>
        <taxon>Pseudomonadati</taxon>
        <taxon>Bacteroidota</taxon>
        <taxon>Cytophagia</taxon>
        <taxon>Cytophagales</taxon>
        <taxon>Flectobacillaceae</taxon>
        <taxon>Flectobacillus</taxon>
    </lineage>
</organism>
<proteinExistence type="predicted"/>
<accession>A0ABT6Z9F3</accession>
<protein>
    <submittedName>
        <fullName evidence="1">Uncharacterized protein</fullName>
    </submittedName>
</protein>
<reference evidence="1 2" key="1">
    <citation type="submission" date="2023-05" db="EMBL/GenBank/DDBJ databases">
        <title>Novel species of genus Flectobacillus isolated from stream in China.</title>
        <authorList>
            <person name="Lu H."/>
        </authorList>
    </citation>
    <scope>NUCLEOTIDE SEQUENCE [LARGE SCALE GENOMIC DNA]</scope>
    <source>
        <strain evidence="1 2">LFS242W</strain>
    </source>
</reference>
<gene>
    <name evidence="1" type="ORF">QM481_24670</name>
</gene>
<evidence type="ECO:0000313" key="1">
    <source>
        <dbReference type="EMBL" id="MDI9877760.1"/>
    </source>
</evidence>
<keyword evidence="2" id="KW-1185">Reference proteome</keyword>
<dbReference type="Proteomes" id="UP001225761">
    <property type="component" value="Unassembled WGS sequence"/>
</dbReference>
<dbReference type="RefSeq" id="WP_283383773.1">
    <property type="nucleotide sequence ID" value="NZ_JASHIE010000027.1"/>
</dbReference>